<sequence>MCPSGCFHLSEGNIEAFNVPVKTNVQTDKEVSSDHGHLNEFYQQEMKNIQAKMEQRFNYFSLSELVMLKEKVNSY</sequence>
<name>A0A1S2MHI3_9BACI</name>
<gene>
    <name evidence="1" type="ORF">AWH56_01780</name>
</gene>
<evidence type="ECO:0000313" key="1">
    <source>
        <dbReference type="EMBL" id="OIJ23205.1"/>
    </source>
</evidence>
<dbReference type="AlphaFoldDB" id="A0A1S2MHI3"/>
<protein>
    <submittedName>
        <fullName evidence="1">Uncharacterized protein</fullName>
    </submittedName>
</protein>
<accession>A0A1S2MHI3</accession>
<dbReference type="EMBL" id="LQXD01000003">
    <property type="protein sequence ID" value="OIJ23205.1"/>
    <property type="molecule type" value="Genomic_DNA"/>
</dbReference>
<proteinExistence type="predicted"/>
<organism evidence="1">
    <name type="scientific">Anaerobacillus isosaccharinicus</name>
    <dbReference type="NCBI Taxonomy" id="1532552"/>
    <lineage>
        <taxon>Bacteria</taxon>
        <taxon>Bacillati</taxon>
        <taxon>Bacillota</taxon>
        <taxon>Bacilli</taxon>
        <taxon>Bacillales</taxon>
        <taxon>Bacillaceae</taxon>
        <taxon>Anaerobacillus</taxon>
    </lineage>
</organism>
<dbReference type="OrthoDB" id="2971954at2"/>
<reference evidence="1" key="1">
    <citation type="submission" date="2016-10" db="EMBL/GenBank/DDBJ databases">
        <title>Draft genome sequences of four alkaliphilic bacteria belonging to the Anaerobacillus genus.</title>
        <authorList>
            <person name="Bassil N.M."/>
            <person name="Lloyd J.R."/>
        </authorList>
    </citation>
    <scope>NUCLEOTIDE SEQUENCE [LARGE SCALE GENOMIC DNA]</scope>
    <source>
        <strain evidence="1">NB2006</strain>
    </source>
</reference>
<comment type="caution">
    <text evidence="1">The sequence shown here is derived from an EMBL/GenBank/DDBJ whole genome shotgun (WGS) entry which is preliminary data.</text>
</comment>